<dbReference type="GO" id="GO:0006310">
    <property type="term" value="P:DNA recombination"/>
    <property type="evidence" value="ECO:0007669"/>
    <property type="project" value="UniProtKB-UniRule"/>
</dbReference>
<sequence>MLQKKSGILLRKVNYGETSNIITVLTEDNQFVPMMVRGLNKSSSPFTVLKQGYVKAVYIYYQSKGLGQLNAIDVEQRYSTIEQHIEKYSSAQFINEVMLRLQHEEVDGIDLFNLLVKSMEFIDQSNGNGLDVASLVLCKLQQLFGLNFQFNHCTKCHRINVKEVKLSAFSYATHGVICEQCVQAMNESNDQSESYAFINPKAIYALDRLNTVPIHQLNSLNLSDEISRDMFMLMEMLYRDYAGHVFKTSQFIRQLNEMDI</sequence>
<dbReference type="InterPro" id="IPR003717">
    <property type="entry name" value="RecO"/>
</dbReference>
<gene>
    <name evidence="7" type="primary">recO</name>
    <name evidence="9" type="ORF">EDD62_0773</name>
</gene>
<accession>A0A3N5CK12</accession>
<dbReference type="PANTHER" id="PTHR33991:SF1">
    <property type="entry name" value="DNA REPAIR PROTEIN RECO"/>
    <property type="match status" value="1"/>
</dbReference>
<evidence type="ECO:0000256" key="5">
    <source>
        <dbReference type="ARBA" id="ARBA00023204"/>
    </source>
</evidence>
<keyword evidence="3 7" id="KW-0227">DNA damage</keyword>
<keyword evidence="4 7" id="KW-0233">DNA recombination</keyword>
<dbReference type="GO" id="GO:0043590">
    <property type="term" value="C:bacterial nucleoid"/>
    <property type="evidence" value="ECO:0007669"/>
    <property type="project" value="TreeGrafter"/>
</dbReference>
<evidence type="ECO:0000313" key="9">
    <source>
        <dbReference type="EMBL" id="RPF58131.1"/>
    </source>
</evidence>
<dbReference type="Gene3D" id="2.40.50.140">
    <property type="entry name" value="Nucleic acid-binding proteins"/>
    <property type="match status" value="1"/>
</dbReference>
<keyword evidence="10" id="KW-1185">Reference proteome</keyword>
<dbReference type="Gene3D" id="1.20.1440.120">
    <property type="entry name" value="Recombination protein O, C-terminal domain"/>
    <property type="match status" value="1"/>
</dbReference>
<dbReference type="InterPro" id="IPR042242">
    <property type="entry name" value="RecO_C"/>
</dbReference>
<dbReference type="InterPro" id="IPR037278">
    <property type="entry name" value="ARFGAP/RecO"/>
</dbReference>
<evidence type="ECO:0000256" key="6">
    <source>
        <dbReference type="ARBA" id="ARBA00033409"/>
    </source>
</evidence>
<comment type="caution">
    <text evidence="9">The sequence shown here is derived from an EMBL/GenBank/DDBJ whole genome shotgun (WGS) entry which is preliminary data.</text>
</comment>
<comment type="similarity">
    <text evidence="1 7">Belongs to the RecO family.</text>
</comment>
<evidence type="ECO:0000256" key="2">
    <source>
        <dbReference type="ARBA" id="ARBA00021310"/>
    </source>
</evidence>
<feature type="domain" description="DNA replication/recombination mediator RecO N-terminal" evidence="8">
    <location>
        <begin position="1"/>
        <end position="74"/>
    </location>
</feature>
<dbReference type="EMBL" id="RKRK01000002">
    <property type="protein sequence ID" value="RPF58131.1"/>
    <property type="molecule type" value="Genomic_DNA"/>
</dbReference>
<dbReference type="NCBIfam" id="TIGR00613">
    <property type="entry name" value="reco"/>
    <property type="match status" value="1"/>
</dbReference>
<dbReference type="PANTHER" id="PTHR33991">
    <property type="entry name" value="DNA REPAIR PROTEIN RECO"/>
    <property type="match status" value="1"/>
</dbReference>
<dbReference type="Proteomes" id="UP000277108">
    <property type="component" value="Unassembled WGS sequence"/>
</dbReference>
<dbReference type="HAMAP" id="MF_00201">
    <property type="entry name" value="RecO"/>
    <property type="match status" value="1"/>
</dbReference>
<protein>
    <recommendedName>
        <fullName evidence="2 7">DNA repair protein RecO</fullName>
    </recommendedName>
    <alternativeName>
        <fullName evidence="6 7">Recombination protein O</fullName>
    </alternativeName>
</protein>
<evidence type="ECO:0000256" key="1">
    <source>
        <dbReference type="ARBA" id="ARBA00007452"/>
    </source>
</evidence>
<dbReference type="InterPro" id="IPR022572">
    <property type="entry name" value="DNA_rep/recomb_RecO_N"/>
</dbReference>
<reference evidence="9 10" key="1">
    <citation type="submission" date="2018-11" db="EMBL/GenBank/DDBJ databases">
        <title>Genomic Encyclopedia of Type Strains, Phase IV (KMG-IV): sequencing the most valuable type-strain genomes for metagenomic binning, comparative biology and taxonomic classification.</title>
        <authorList>
            <person name="Goeker M."/>
        </authorList>
    </citation>
    <scope>NUCLEOTIDE SEQUENCE [LARGE SCALE GENOMIC DNA]</scope>
    <source>
        <strain evidence="9 10">DSM 29158</strain>
    </source>
</reference>
<dbReference type="InterPro" id="IPR012340">
    <property type="entry name" value="NA-bd_OB-fold"/>
</dbReference>
<evidence type="ECO:0000313" key="10">
    <source>
        <dbReference type="Proteomes" id="UP000277108"/>
    </source>
</evidence>
<evidence type="ECO:0000256" key="4">
    <source>
        <dbReference type="ARBA" id="ARBA00023172"/>
    </source>
</evidence>
<dbReference type="Pfam" id="PF02565">
    <property type="entry name" value="RecO_C"/>
    <property type="match status" value="1"/>
</dbReference>
<dbReference type="RefSeq" id="WP_123807590.1">
    <property type="nucleotide sequence ID" value="NZ_RKRK01000002.1"/>
</dbReference>
<dbReference type="SUPFAM" id="SSF50249">
    <property type="entry name" value="Nucleic acid-binding proteins"/>
    <property type="match status" value="1"/>
</dbReference>
<dbReference type="SUPFAM" id="SSF57863">
    <property type="entry name" value="ArfGap/RecO-like zinc finger"/>
    <property type="match status" value="1"/>
</dbReference>
<dbReference type="AlphaFoldDB" id="A0A3N5CK12"/>
<evidence type="ECO:0000256" key="7">
    <source>
        <dbReference type="HAMAP-Rule" id="MF_00201"/>
    </source>
</evidence>
<comment type="function">
    <text evidence="7">Involved in DNA repair and RecF pathway recombination.</text>
</comment>
<evidence type="ECO:0000256" key="3">
    <source>
        <dbReference type="ARBA" id="ARBA00022763"/>
    </source>
</evidence>
<keyword evidence="5 7" id="KW-0234">DNA repair</keyword>
<evidence type="ECO:0000259" key="8">
    <source>
        <dbReference type="Pfam" id="PF11967"/>
    </source>
</evidence>
<proteinExistence type="inferred from homology"/>
<dbReference type="Pfam" id="PF11967">
    <property type="entry name" value="RecO_N"/>
    <property type="match status" value="1"/>
</dbReference>
<dbReference type="GO" id="GO:0006302">
    <property type="term" value="P:double-strand break repair"/>
    <property type="evidence" value="ECO:0007669"/>
    <property type="project" value="TreeGrafter"/>
</dbReference>
<organism evidence="9 10">
    <name type="scientific">Abyssicoccus albus</name>
    <dbReference type="NCBI Taxonomy" id="1817405"/>
    <lineage>
        <taxon>Bacteria</taxon>
        <taxon>Bacillati</taxon>
        <taxon>Bacillota</taxon>
        <taxon>Bacilli</taxon>
        <taxon>Bacillales</taxon>
        <taxon>Abyssicoccaceae</taxon>
    </lineage>
</organism>
<name>A0A3N5CK12_9BACL</name>
<dbReference type="OrthoDB" id="9797083at2"/>